<evidence type="ECO:0000256" key="1">
    <source>
        <dbReference type="ARBA" id="ARBA00004123"/>
    </source>
</evidence>
<evidence type="ECO:0000313" key="15">
    <source>
        <dbReference type="EMBL" id="KAG0656998.1"/>
    </source>
</evidence>
<dbReference type="GO" id="GO:0007131">
    <property type="term" value="P:reciprocal meiotic recombination"/>
    <property type="evidence" value="ECO:0007669"/>
    <property type="project" value="TreeGrafter"/>
</dbReference>
<keyword evidence="16" id="KW-1185">Reference proteome</keyword>
<dbReference type="Gene3D" id="1.20.120.850">
    <property type="entry name" value="SWI2/SNF2 ATPases, N-terminal domain"/>
    <property type="match status" value="1"/>
</dbReference>
<dbReference type="InterPro" id="IPR049730">
    <property type="entry name" value="SNF2/RAD54-like_C"/>
</dbReference>
<evidence type="ECO:0000256" key="9">
    <source>
        <dbReference type="ARBA" id="ARBA00023125"/>
    </source>
</evidence>
<evidence type="ECO:0000256" key="6">
    <source>
        <dbReference type="ARBA" id="ARBA00022801"/>
    </source>
</evidence>
<evidence type="ECO:0000256" key="11">
    <source>
        <dbReference type="ARBA" id="ARBA00023242"/>
    </source>
</evidence>
<dbReference type="InterPro" id="IPR050496">
    <property type="entry name" value="SNF2_RAD54_helicase_repair"/>
</dbReference>
<dbReference type="GO" id="GO:0003677">
    <property type="term" value="F:DNA binding"/>
    <property type="evidence" value="ECO:0007669"/>
    <property type="project" value="UniProtKB-KW"/>
</dbReference>
<keyword evidence="4" id="KW-0547">Nucleotide-binding</keyword>
<dbReference type="PANTHER" id="PTHR45629">
    <property type="entry name" value="SNF2/RAD54 FAMILY MEMBER"/>
    <property type="match status" value="1"/>
</dbReference>
<dbReference type="Pfam" id="PF00176">
    <property type="entry name" value="SNF2-rel_dom"/>
    <property type="match status" value="1"/>
</dbReference>
<protein>
    <submittedName>
        <fullName evidence="15">DNA-dependent ATPase protein rad54</fullName>
    </submittedName>
</protein>
<evidence type="ECO:0000256" key="10">
    <source>
        <dbReference type="ARBA" id="ARBA00023204"/>
    </source>
</evidence>
<keyword evidence="7" id="KW-0347">Helicase</keyword>
<dbReference type="GO" id="GO:0016817">
    <property type="term" value="F:hydrolase activity, acting on acid anhydrides"/>
    <property type="evidence" value="ECO:0007669"/>
    <property type="project" value="InterPro"/>
</dbReference>
<evidence type="ECO:0000256" key="4">
    <source>
        <dbReference type="ARBA" id="ARBA00022741"/>
    </source>
</evidence>
<sequence length="830" mass="93345">MRRSFIEAVKQDPNVDLSTIQSGASGFGIPDLKPFKVPTSTSGTRSRQLGGTRASTKRQRVVFTENDFYSNVGPDAEGEPAQKKGKKGKPAKKDDDSDDDGAKKKRGFVDRYVAPPAPKLFPVYRPKAFDSIINKQFSLPGIKKKGVILEIKPTLRPLGTRQVGEVLPAPLFDPLADHAIVLWDPTTDDIEAQRELERMQREKQERDESEDAAASELDRERKKVHKSLAEILGIVDRKKTAHLIKKVAVVIDPRLSAKLRPHQVSGVKFLYRATTGMIEENNFGCIMADEMGLGKTSPLPNKQLIDKVIVVCPASLVRNWANELVKWLGEGATNPLALDDKTNMADSVRQVRQWCSTKGKQVVTPILIASYERLRNLVAEIGETEVGLLLADEGHRLKNYKNDTYMTLHKINCKRRVILTGTPIQNDLKEYFSLLNFCNPGSLGNDTDFHKTFEMPILKGRDALATDKEKERGDAAMKELAGKVNKLIIRRTNDLLSKYLPVKYEHVVFCSISQFQLDLYKWFMASPEMKALLKGKDSQPLAVINTLRKVVNHPDLVEWGKEMPGSESCWPEGYDPRDRRARINPSLSGKMAVLDRFLTRMSAETDDKLVLISNFTSTLDLLAKLCDNKKLGWLRLDGSQAISKRQKLVDQFNDPTSGKVVFLLSSKAGGCGINLIGANRLVLFDPDWNPASDMQALARVWRDGQKKDCFVYRFVATGTVEEKIFQRQSHKQNLSSVVVDSKEDMERYFSGNDLRQLFSLNPSPCETHDLFKCKRCKDGRQVLKAPAMLYGDTSTWNHLRNEDLAKNHDLLLRAEHGIEGVTACFQYIST</sequence>
<dbReference type="SMART" id="SM00487">
    <property type="entry name" value="DEXDc"/>
    <property type="match status" value="1"/>
</dbReference>
<keyword evidence="11" id="KW-0539">Nucleus</keyword>
<evidence type="ECO:0000259" key="13">
    <source>
        <dbReference type="PROSITE" id="PS51192"/>
    </source>
</evidence>
<feature type="compositionally biased region" description="Polar residues" evidence="12">
    <location>
        <begin position="38"/>
        <end position="49"/>
    </location>
</feature>
<accession>A0A9P7B351</accession>
<keyword evidence="9" id="KW-0238">DNA-binding</keyword>
<comment type="caution">
    <text evidence="15">The sequence shown here is derived from an EMBL/GenBank/DDBJ whole genome shotgun (WGS) entry which is preliminary data.</text>
</comment>
<evidence type="ECO:0000313" key="16">
    <source>
        <dbReference type="Proteomes" id="UP000777482"/>
    </source>
</evidence>
<dbReference type="CDD" id="cd18793">
    <property type="entry name" value="SF2_C_SNF"/>
    <property type="match status" value="1"/>
</dbReference>
<evidence type="ECO:0000259" key="14">
    <source>
        <dbReference type="PROSITE" id="PS51194"/>
    </source>
</evidence>
<dbReference type="GO" id="GO:0005634">
    <property type="term" value="C:nucleus"/>
    <property type="evidence" value="ECO:0007669"/>
    <property type="project" value="UniProtKB-SubCell"/>
</dbReference>
<comment type="subcellular location">
    <subcellularLocation>
        <location evidence="1">Nucleus</location>
    </subcellularLocation>
</comment>
<dbReference type="PROSITE" id="PS51194">
    <property type="entry name" value="HELICASE_CTER"/>
    <property type="match status" value="1"/>
</dbReference>
<dbReference type="PANTHER" id="PTHR45629:SF7">
    <property type="entry name" value="DNA EXCISION REPAIR PROTEIN ERCC-6-RELATED"/>
    <property type="match status" value="1"/>
</dbReference>
<dbReference type="Proteomes" id="UP000777482">
    <property type="component" value="Unassembled WGS sequence"/>
</dbReference>
<dbReference type="GO" id="GO:0005524">
    <property type="term" value="F:ATP binding"/>
    <property type="evidence" value="ECO:0007669"/>
    <property type="project" value="UniProtKB-KW"/>
</dbReference>
<feature type="domain" description="Helicase C-terminal" evidence="14">
    <location>
        <begin position="593"/>
        <end position="746"/>
    </location>
</feature>
<dbReference type="SUPFAM" id="SSF52540">
    <property type="entry name" value="P-loop containing nucleoside triphosphate hydrolases"/>
    <property type="match status" value="2"/>
</dbReference>
<dbReference type="Gene3D" id="3.40.50.300">
    <property type="entry name" value="P-loop containing nucleotide triphosphate hydrolases"/>
    <property type="match status" value="1"/>
</dbReference>
<dbReference type="GO" id="GO:0045003">
    <property type="term" value="P:double-strand break repair via synthesis-dependent strand annealing"/>
    <property type="evidence" value="ECO:0007669"/>
    <property type="project" value="TreeGrafter"/>
</dbReference>
<dbReference type="OrthoDB" id="413460at2759"/>
<dbReference type="SMART" id="SM00490">
    <property type="entry name" value="HELICc"/>
    <property type="match status" value="1"/>
</dbReference>
<dbReference type="Gene3D" id="3.40.50.10810">
    <property type="entry name" value="Tandem AAA-ATPase domain"/>
    <property type="match status" value="1"/>
</dbReference>
<dbReference type="PROSITE" id="PS51192">
    <property type="entry name" value="HELICASE_ATP_BIND_1"/>
    <property type="match status" value="1"/>
</dbReference>
<dbReference type="InterPro" id="IPR014001">
    <property type="entry name" value="Helicase_ATP-bd"/>
</dbReference>
<gene>
    <name evidence="15" type="primary">RAD54</name>
    <name evidence="15" type="ORF">C6P46_006744</name>
</gene>
<evidence type="ECO:0000256" key="2">
    <source>
        <dbReference type="ARBA" id="ARBA00007025"/>
    </source>
</evidence>
<comment type="similarity">
    <text evidence="2">Belongs to the SNF2/RAD54 helicase family.</text>
</comment>
<name>A0A9P7B351_RHOMI</name>
<evidence type="ECO:0000256" key="12">
    <source>
        <dbReference type="SAM" id="MobiDB-lite"/>
    </source>
</evidence>
<dbReference type="Pfam" id="PF08658">
    <property type="entry name" value="Rad54_N"/>
    <property type="match status" value="1"/>
</dbReference>
<dbReference type="FunFam" id="3.40.50.300:FF:000332">
    <property type="entry name" value="DNA repair and recombination protein RAD54-like"/>
    <property type="match status" value="1"/>
</dbReference>
<keyword evidence="3" id="KW-0597">Phosphoprotein</keyword>
<evidence type="ECO:0000256" key="5">
    <source>
        <dbReference type="ARBA" id="ARBA00022763"/>
    </source>
</evidence>
<evidence type="ECO:0000256" key="3">
    <source>
        <dbReference type="ARBA" id="ARBA00022553"/>
    </source>
</evidence>
<proteinExistence type="inferred from homology"/>
<feature type="region of interest" description="Disordered" evidence="12">
    <location>
        <begin position="198"/>
        <end position="219"/>
    </location>
</feature>
<dbReference type="InterPro" id="IPR027417">
    <property type="entry name" value="P-loop_NTPase"/>
</dbReference>
<keyword evidence="6" id="KW-0378">Hydrolase</keyword>
<dbReference type="InterPro" id="IPR013967">
    <property type="entry name" value="Rad54_N"/>
</dbReference>
<feature type="domain" description="Helicase ATP-binding" evidence="13">
    <location>
        <begin position="276"/>
        <end position="441"/>
    </location>
</feature>
<dbReference type="Pfam" id="PF00271">
    <property type="entry name" value="Helicase_C"/>
    <property type="match status" value="1"/>
</dbReference>
<dbReference type="GO" id="GO:0015616">
    <property type="term" value="F:DNA translocase activity"/>
    <property type="evidence" value="ECO:0007669"/>
    <property type="project" value="TreeGrafter"/>
</dbReference>
<reference evidence="15 16" key="1">
    <citation type="submission" date="2020-11" db="EMBL/GenBank/DDBJ databases">
        <title>Kefir isolates.</title>
        <authorList>
            <person name="Marcisauskas S."/>
            <person name="Kim Y."/>
            <person name="Blasche S."/>
        </authorList>
    </citation>
    <scope>NUCLEOTIDE SEQUENCE [LARGE SCALE GENOMIC DNA]</scope>
    <source>
        <strain evidence="15 16">KR</strain>
    </source>
</reference>
<evidence type="ECO:0000256" key="7">
    <source>
        <dbReference type="ARBA" id="ARBA00022806"/>
    </source>
</evidence>
<evidence type="ECO:0000256" key="8">
    <source>
        <dbReference type="ARBA" id="ARBA00022840"/>
    </source>
</evidence>
<dbReference type="AlphaFoldDB" id="A0A9P7B351"/>
<keyword evidence="5" id="KW-0227">DNA damage</keyword>
<dbReference type="InterPro" id="IPR038718">
    <property type="entry name" value="SNF2-like_sf"/>
</dbReference>
<dbReference type="InterPro" id="IPR001650">
    <property type="entry name" value="Helicase_C-like"/>
</dbReference>
<keyword evidence="10" id="KW-0234">DNA repair</keyword>
<dbReference type="GO" id="GO:0004386">
    <property type="term" value="F:helicase activity"/>
    <property type="evidence" value="ECO:0007669"/>
    <property type="project" value="UniProtKB-KW"/>
</dbReference>
<dbReference type="InterPro" id="IPR000330">
    <property type="entry name" value="SNF2_N"/>
</dbReference>
<feature type="region of interest" description="Disordered" evidence="12">
    <location>
        <begin position="22"/>
        <end position="109"/>
    </location>
</feature>
<organism evidence="15 16">
    <name type="scientific">Rhodotorula mucilaginosa</name>
    <name type="common">Yeast</name>
    <name type="synonym">Rhodotorula rubra</name>
    <dbReference type="NCBI Taxonomy" id="5537"/>
    <lineage>
        <taxon>Eukaryota</taxon>
        <taxon>Fungi</taxon>
        <taxon>Dikarya</taxon>
        <taxon>Basidiomycota</taxon>
        <taxon>Pucciniomycotina</taxon>
        <taxon>Microbotryomycetes</taxon>
        <taxon>Sporidiobolales</taxon>
        <taxon>Sporidiobolaceae</taxon>
        <taxon>Rhodotorula</taxon>
    </lineage>
</organism>
<keyword evidence="8" id="KW-0067">ATP-binding</keyword>
<dbReference type="EMBL" id="PUHQ01000088">
    <property type="protein sequence ID" value="KAG0656998.1"/>
    <property type="molecule type" value="Genomic_DNA"/>
</dbReference>